<gene>
    <name evidence="3" type="ORF">D9619_002088</name>
</gene>
<dbReference type="Proteomes" id="UP000567179">
    <property type="component" value="Unassembled WGS sequence"/>
</dbReference>
<feature type="region of interest" description="Disordered" evidence="1">
    <location>
        <begin position="416"/>
        <end position="447"/>
    </location>
</feature>
<sequence length="470" mass="51208">MNTVSGNSASSKPGTPSASTVPTQPLYQAYPTYTTTPHTVVYIPPVPQRRRSFCGWLLRAFMVFLAFFIVLKSISYLVRGSIDIGPLPIEPSQWSYDIPTEVNYDGCISGDKWKPWNKGTFSGFPYSSTTSFDVPLADGLYLLERGQLSGGRATYTTSSGQPSGTAKVQITGWYHRRDLFGLVKACSVQRSNWNKENGVGIFTPRWSRWYYHWRREDKVNFDIVVTLPEGASKASPRLIKSFVTDIPNTSQELQDLSSLLFDSITIKGSNSAIKVAALRAHEGTLITSNGHISGKFDTDSNLSLKTSNGGIDIDVALSANKTDSTIKLNAVTSNAKMRAGVSLLSSKHEGGNFEVTTKTSNGRSSVSIPDAPVDSKLLLTSTTSNAHADVSLHPTYEGKFVVTTSRSSKIEVIVDDKVKDPSGQQRKRSRVGLSRRGSHSGEVFWGDKSEKTKDGVVKLATSNGEAILSL</sequence>
<keyword evidence="2" id="KW-1133">Transmembrane helix</keyword>
<feature type="compositionally biased region" description="Polar residues" evidence="1">
    <location>
        <begin position="1"/>
        <end position="21"/>
    </location>
</feature>
<comment type="caution">
    <text evidence="3">The sequence shown here is derived from an EMBL/GenBank/DDBJ whole genome shotgun (WGS) entry which is preliminary data.</text>
</comment>
<organism evidence="3 4">
    <name type="scientific">Psilocybe cf. subviscida</name>
    <dbReference type="NCBI Taxonomy" id="2480587"/>
    <lineage>
        <taxon>Eukaryota</taxon>
        <taxon>Fungi</taxon>
        <taxon>Dikarya</taxon>
        <taxon>Basidiomycota</taxon>
        <taxon>Agaricomycotina</taxon>
        <taxon>Agaricomycetes</taxon>
        <taxon>Agaricomycetidae</taxon>
        <taxon>Agaricales</taxon>
        <taxon>Agaricineae</taxon>
        <taxon>Strophariaceae</taxon>
        <taxon>Psilocybe</taxon>
    </lineage>
</organism>
<keyword evidence="2" id="KW-0472">Membrane</keyword>
<evidence type="ECO:0000256" key="1">
    <source>
        <dbReference type="SAM" id="MobiDB-lite"/>
    </source>
</evidence>
<evidence type="ECO:0000313" key="4">
    <source>
        <dbReference type="Proteomes" id="UP000567179"/>
    </source>
</evidence>
<evidence type="ECO:0000256" key="2">
    <source>
        <dbReference type="SAM" id="Phobius"/>
    </source>
</evidence>
<accession>A0A8H5F2F5</accession>
<proteinExistence type="predicted"/>
<name>A0A8H5F2F5_9AGAR</name>
<evidence type="ECO:0000313" key="3">
    <source>
        <dbReference type="EMBL" id="KAF5321149.1"/>
    </source>
</evidence>
<dbReference type="OrthoDB" id="5570013at2759"/>
<feature type="transmembrane region" description="Helical" evidence="2">
    <location>
        <begin position="56"/>
        <end position="78"/>
    </location>
</feature>
<dbReference type="EMBL" id="JAACJJ010000028">
    <property type="protein sequence ID" value="KAF5321149.1"/>
    <property type="molecule type" value="Genomic_DNA"/>
</dbReference>
<dbReference type="AlphaFoldDB" id="A0A8H5F2F5"/>
<protein>
    <submittedName>
        <fullName evidence="3">Uncharacterized protein</fullName>
    </submittedName>
</protein>
<reference evidence="3 4" key="1">
    <citation type="journal article" date="2020" name="ISME J.">
        <title>Uncovering the hidden diversity of litter-decomposition mechanisms in mushroom-forming fungi.</title>
        <authorList>
            <person name="Floudas D."/>
            <person name="Bentzer J."/>
            <person name="Ahren D."/>
            <person name="Johansson T."/>
            <person name="Persson P."/>
            <person name="Tunlid A."/>
        </authorList>
    </citation>
    <scope>NUCLEOTIDE SEQUENCE [LARGE SCALE GENOMIC DNA]</scope>
    <source>
        <strain evidence="3 4">CBS 101986</strain>
    </source>
</reference>
<keyword evidence="2" id="KW-0812">Transmembrane</keyword>
<keyword evidence="4" id="KW-1185">Reference proteome</keyword>
<feature type="region of interest" description="Disordered" evidence="1">
    <location>
        <begin position="1"/>
        <end position="23"/>
    </location>
</feature>